<evidence type="ECO:0000256" key="1">
    <source>
        <dbReference type="SAM" id="MobiDB-lite"/>
    </source>
</evidence>
<name>I2CP97_NANGC</name>
<feature type="region of interest" description="Disordered" evidence="1">
    <location>
        <begin position="127"/>
        <end position="157"/>
    </location>
</feature>
<reference evidence="3" key="1">
    <citation type="journal article" date="2012" name="Bioengineered">
        <title>Additional insights into the genome of the oleaginous model alga Nannochloropsis gaditana.</title>
        <authorList>
            <person name="Jinkerson R.E."/>
            <person name="Radakovits R."/>
            <person name="Posewitz M.C."/>
        </authorList>
    </citation>
    <scope>NUCLEOTIDE SEQUENCE</scope>
    <source>
        <strain evidence="3">CCMP526</strain>
    </source>
</reference>
<feature type="non-terminal residue" evidence="3">
    <location>
        <position position="1"/>
    </location>
</feature>
<keyword evidence="2" id="KW-0472">Membrane</keyword>
<proteinExistence type="evidence at transcript level"/>
<reference evidence="3" key="2">
    <citation type="journal article" date="2012" name="Nat. Commun.">
        <title>Draft genome sequence and genetic transformation of the oleaginous alga Nannochloropis gaditana.</title>
        <authorList>
            <person name="Radakovits R."/>
            <person name="Jinkerson R.E."/>
            <person name="Fuerstenberg S.I."/>
            <person name="Tae H."/>
            <person name="Settlage R.E."/>
            <person name="Boore J.L."/>
            <person name="Posewitz M.C."/>
        </authorList>
    </citation>
    <scope>NUCLEOTIDE SEQUENCE</scope>
    <source>
        <strain evidence="3">CCMP526</strain>
    </source>
</reference>
<sequence>KGKQQVVLAFMCPSSERKGLSTMTVFRPCSRRRTSRARPIIVFVMTAAACCSTLQYTSGLRVFTPQLSRIRGRRSDGTFTFCMDDENLPERRVIHPKANLPAVLGGLSLPFLSQSAQALAAPGAGRIAGRATDIPPPPPPSNSRIERSVTPSSSSDSRFSFEFGRAIPKIRIQDGDLLSNDRVLVHGRPIRKTDVAVFGGFMGVAIAQAEMARRRERLGQGGVEGDVYLVTYQIALYDRDQRGLMQALQRLAERAETTTSAGLASLASSVSLELLRSYEGWVAAQATSGRFKDMAAAERAFNEASMRERKKWAFENTPEDRAAMVLAARRKGNESKESSAASSMAGKQLLVLTLMVACRNIGGKHILPRRSGSAEALEGSLERFAAALLEKNGKNVLAVDVSWTPDGDGEILSRLDVTRKWPELIDL</sequence>
<evidence type="ECO:0000256" key="2">
    <source>
        <dbReference type="SAM" id="Phobius"/>
    </source>
</evidence>
<dbReference type="InterPro" id="IPR053023">
    <property type="entry name" value="FLAP_modulator"/>
</dbReference>
<gene>
    <name evidence="3" type="ORF">NGATSA_2008800</name>
</gene>
<dbReference type="Pfam" id="PF07466">
    <property type="entry name" value="DUF1517"/>
    <property type="match status" value="1"/>
</dbReference>
<dbReference type="PANTHER" id="PTHR33975">
    <property type="entry name" value="MYELIN-ASSOCIATED OLIGODENDROCYTE BASIC PROTEIN"/>
    <property type="match status" value="1"/>
</dbReference>
<keyword evidence="2" id="KW-1133">Transmembrane helix</keyword>
<keyword evidence="2" id="KW-0812">Transmembrane</keyword>
<dbReference type="AlphaFoldDB" id="I2CP97"/>
<dbReference type="PANTHER" id="PTHR33975:SF2">
    <property type="entry name" value="MYELIN-ASSOCIATED OLIGODENDROCYTE BASIC PROTEIN"/>
    <property type="match status" value="1"/>
</dbReference>
<feature type="compositionally biased region" description="Low complexity" evidence="1">
    <location>
        <begin position="148"/>
        <end position="157"/>
    </location>
</feature>
<organism evidence="3">
    <name type="scientific">Nannochloropsis gaditana (strain CCMP526)</name>
    <name type="common">Green microalga</name>
    <name type="synonym">Microchloropsis gaditana</name>
    <dbReference type="NCBI Taxonomy" id="1093141"/>
    <lineage>
        <taxon>Eukaryota</taxon>
        <taxon>Sar</taxon>
        <taxon>Stramenopiles</taxon>
        <taxon>Ochrophyta</taxon>
        <taxon>Eustigmatophyceae</taxon>
        <taxon>Eustigmatales</taxon>
        <taxon>Monodopsidaceae</taxon>
        <taxon>Nannochloropsis</taxon>
    </lineage>
</organism>
<protein>
    <submittedName>
        <fullName evidence="3">Membrane protein</fullName>
    </submittedName>
</protein>
<evidence type="ECO:0000313" key="3">
    <source>
        <dbReference type="EMBL" id="AFJ68730.1"/>
    </source>
</evidence>
<dbReference type="InterPro" id="IPR010903">
    <property type="entry name" value="DUF1517"/>
</dbReference>
<dbReference type="EMBL" id="JU965539">
    <property type="protein sequence ID" value="AFJ68730.1"/>
    <property type="molecule type" value="mRNA"/>
</dbReference>
<feature type="transmembrane region" description="Helical" evidence="2">
    <location>
        <begin position="40"/>
        <end position="58"/>
    </location>
</feature>
<accession>I2CP97</accession>